<dbReference type="PANTHER" id="PTHR11138:SF5">
    <property type="entry name" value="METHIONYL-TRNA FORMYLTRANSFERASE, MITOCHONDRIAL"/>
    <property type="match status" value="1"/>
</dbReference>
<evidence type="ECO:0000313" key="11">
    <source>
        <dbReference type="EMBL" id="STR02548.1"/>
    </source>
</evidence>
<protein>
    <recommendedName>
        <fullName evidence="4 8">Methionyl-tRNA formyltransferase</fullName>
        <ecNumber evidence="3 8">2.1.2.9</ecNumber>
    </recommendedName>
</protein>
<evidence type="ECO:0000256" key="1">
    <source>
        <dbReference type="ARBA" id="ARBA00002606"/>
    </source>
</evidence>
<comment type="function">
    <text evidence="1 8">Attaches a formyl group to the free amino group of methionyl-tRNA(fMet). The formyl group appears to play a dual role in the initiator identity of N-formylmethionyl-tRNA by promoting its recognition by IF2 and preventing the misappropriation of this tRNA by the elongation apparatus.</text>
</comment>
<dbReference type="InterPro" id="IPR041711">
    <property type="entry name" value="Met-tRNA-FMT_N"/>
</dbReference>
<dbReference type="AlphaFoldDB" id="A0A377R0W1"/>
<feature type="binding site" evidence="8">
    <location>
        <begin position="110"/>
        <end position="113"/>
    </location>
    <ligand>
        <name>(6S)-5,6,7,8-tetrahydrofolate</name>
        <dbReference type="ChEBI" id="CHEBI:57453"/>
    </ligand>
</feature>
<dbReference type="InterPro" id="IPR005793">
    <property type="entry name" value="Formyl_trans_C"/>
</dbReference>
<evidence type="ECO:0000256" key="2">
    <source>
        <dbReference type="ARBA" id="ARBA00010699"/>
    </source>
</evidence>
<evidence type="ECO:0000256" key="5">
    <source>
        <dbReference type="ARBA" id="ARBA00022679"/>
    </source>
</evidence>
<dbReference type="Pfam" id="PF02911">
    <property type="entry name" value="Formyl_trans_C"/>
    <property type="match status" value="1"/>
</dbReference>
<dbReference type="Gene3D" id="3.10.25.10">
    <property type="entry name" value="Formyl transferase, C-terminal domain"/>
    <property type="match status" value="1"/>
</dbReference>
<dbReference type="CDD" id="cd08646">
    <property type="entry name" value="FMT_core_Met-tRNA-FMT_N"/>
    <property type="match status" value="1"/>
</dbReference>
<comment type="similarity">
    <text evidence="2 8">Belongs to the Fmt family.</text>
</comment>
<dbReference type="SUPFAM" id="SSF50486">
    <property type="entry name" value="FMT C-terminal domain-like"/>
    <property type="match status" value="1"/>
</dbReference>
<feature type="domain" description="Formyl transferase C-terminal" evidence="10">
    <location>
        <begin position="205"/>
        <end position="300"/>
    </location>
</feature>
<dbReference type="GO" id="GO:0005829">
    <property type="term" value="C:cytosol"/>
    <property type="evidence" value="ECO:0007669"/>
    <property type="project" value="TreeGrafter"/>
</dbReference>
<evidence type="ECO:0000256" key="7">
    <source>
        <dbReference type="ARBA" id="ARBA00048558"/>
    </source>
</evidence>
<dbReference type="EC" id="2.1.2.9" evidence="3 8"/>
<dbReference type="GO" id="GO:0004479">
    <property type="term" value="F:methionyl-tRNA formyltransferase activity"/>
    <property type="evidence" value="ECO:0007669"/>
    <property type="project" value="UniProtKB-UniRule"/>
</dbReference>
<proteinExistence type="inferred from homology"/>
<keyword evidence="6 8" id="KW-0648">Protein biosynthesis</keyword>
<dbReference type="InterPro" id="IPR011034">
    <property type="entry name" value="Formyl_transferase-like_C_sf"/>
</dbReference>
<dbReference type="SUPFAM" id="SSF53328">
    <property type="entry name" value="Formyltransferase"/>
    <property type="match status" value="1"/>
</dbReference>
<accession>A0A377R0W1</accession>
<dbReference type="InterPro" id="IPR002376">
    <property type="entry name" value="Formyl_transf_N"/>
</dbReference>
<evidence type="ECO:0000256" key="3">
    <source>
        <dbReference type="ARBA" id="ARBA00012261"/>
    </source>
</evidence>
<dbReference type="Gene3D" id="3.40.50.170">
    <property type="entry name" value="Formyl transferase, N-terminal domain"/>
    <property type="match status" value="1"/>
</dbReference>
<dbReference type="Pfam" id="PF00551">
    <property type="entry name" value="Formyl_trans_N"/>
    <property type="match status" value="1"/>
</dbReference>
<evidence type="ECO:0000256" key="6">
    <source>
        <dbReference type="ARBA" id="ARBA00022917"/>
    </source>
</evidence>
<gene>
    <name evidence="8 11" type="primary">fmt</name>
    <name evidence="11" type="ORF">NCTC13336_01425</name>
</gene>
<dbReference type="NCBIfam" id="TIGR00460">
    <property type="entry name" value="fmt"/>
    <property type="match status" value="1"/>
</dbReference>
<dbReference type="InterPro" id="IPR044135">
    <property type="entry name" value="Met-tRNA-FMT_C"/>
</dbReference>
<dbReference type="PANTHER" id="PTHR11138">
    <property type="entry name" value="METHIONYL-TRNA FORMYLTRANSFERASE"/>
    <property type="match status" value="1"/>
</dbReference>
<organism evidence="11 12">
    <name type="scientific">Kingella potus</name>
    <dbReference type="NCBI Taxonomy" id="265175"/>
    <lineage>
        <taxon>Bacteria</taxon>
        <taxon>Pseudomonadati</taxon>
        <taxon>Pseudomonadota</taxon>
        <taxon>Betaproteobacteria</taxon>
        <taxon>Neisseriales</taxon>
        <taxon>Neisseriaceae</taxon>
        <taxon>Kingella</taxon>
    </lineage>
</organism>
<keyword evidence="12" id="KW-1185">Reference proteome</keyword>
<sequence>MKVIFAGTPDFAAAALKAVAAAGFEIPLVLTQPDRPKGRGMQLQASPVKQAAEELGLRIAQPEKLRGNTDALAMLENAGADVMVVAAYGLILPQEVLDAPRYGCLNIHASLLPRWRGAAPIQRAIEAGDAETGVCIMQMDAGLDTGAVVSRHRYAIRAADTANEVHDALMNIGAAAVVADLQQLEREGRLNAVSQPENGVTYAQKLSKEEARIDWSEPASMIGRKIRAFNPVPAAWTQYQGKPLKIWLADTVPQSGRAGEVLSCTSDGLIVACGEGALNIKELQPAGSKRMDIAAFAAGRTIEAGTLLD</sequence>
<dbReference type="InterPro" id="IPR005794">
    <property type="entry name" value="Fmt"/>
</dbReference>
<dbReference type="InterPro" id="IPR037022">
    <property type="entry name" value="Formyl_trans_C_sf"/>
</dbReference>
<dbReference type="InterPro" id="IPR001555">
    <property type="entry name" value="GART_AS"/>
</dbReference>
<dbReference type="InterPro" id="IPR036477">
    <property type="entry name" value="Formyl_transf_N_sf"/>
</dbReference>
<evidence type="ECO:0000259" key="9">
    <source>
        <dbReference type="Pfam" id="PF00551"/>
    </source>
</evidence>
<evidence type="ECO:0000256" key="4">
    <source>
        <dbReference type="ARBA" id="ARBA00016014"/>
    </source>
</evidence>
<dbReference type="Proteomes" id="UP000254293">
    <property type="component" value="Unassembled WGS sequence"/>
</dbReference>
<dbReference type="RefSeq" id="WP_115308461.1">
    <property type="nucleotide sequence ID" value="NZ_UGJJ01000002.1"/>
</dbReference>
<keyword evidence="5 8" id="KW-0808">Transferase</keyword>
<feature type="domain" description="Formyl transferase N-terminal" evidence="9">
    <location>
        <begin position="1"/>
        <end position="177"/>
    </location>
</feature>
<dbReference type="OrthoDB" id="9802815at2"/>
<evidence type="ECO:0000259" key="10">
    <source>
        <dbReference type="Pfam" id="PF02911"/>
    </source>
</evidence>
<dbReference type="HAMAP" id="MF_00182">
    <property type="entry name" value="Formyl_trans"/>
    <property type="match status" value="1"/>
</dbReference>
<name>A0A377R0W1_9NEIS</name>
<evidence type="ECO:0000256" key="8">
    <source>
        <dbReference type="HAMAP-Rule" id="MF_00182"/>
    </source>
</evidence>
<comment type="catalytic activity">
    <reaction evidence="7 8">
        <text>L-methionyl-tRNA(fMet) + (6R)-10-formyltetrahydrofolate = N-formyl-L-methionyl-tRNA(fMet) + (6S)-5,6,7,8-tetrahydrofolate + H(+)</text>
        <dbReference type="Rhea" id="RHEA:24380"/>
        <dbReference type="Rhea" id="RHEA-COMP:9952"/>
        <dbReference type="Rhea" id="RHEA-COMP:9953"/>
        <dbReference type="ChEBI" id="CHEBI:15378"/>
        <dbReference type="ChEBI" id="CHEBI:57453"/>
        <dbReference type="ChEBI" id="CHEBI:78530"/>
        <dbReference type="ChEBI" id="CHEBI:78844"/>
        <dbReference type="ChEBI" id="CHEBI:195366"/>
        <dbReference type="EC" id="2.1.2.9"/>
    </reaction>
</comment>
<dbReference type="CDD" id="cd08704">
    <property type="entry name" value="Met_tRNA_FMT_C"/>
    <property type="match status" value="1"/>
</dbReference>
<reference evidence="11 12" key="1">
    <citation type="submission" date="2018-06" db="EMBL/GenBank/DDBJ databases">
        <authorList>
            <consortium name="Pathogen Informatics"/>
            <person name="Doyle S."/>
        </authorList>
    </citation>
    <scope>NUCLEOTIDE SEQUENCE [LARGE SCALE GENOMIC DNA]</scope>
    <source>
        <strain evidence="11 12">NCTC13336</strain>
    </source>
</reference>
<dbReference type="PROSITE" id="PS00373">
    <property type="entry name" value="GART"/>
    <property type="match status" value="1"/>
</dbReference>
<evidence type="ECO:0000313" key="12">
    <source>
        <dbReference type="Proteomes" id="UP000254293"/>
    </source>
</evidence>
<dbReference type="EMBL" id="UGJJ01000002">
    <property type="protein sequence ID" value="STR02548.1"/>
    <property type="molecule type" value="Genomic_DNA"/>
</dbReference>